<dbReference type="PRINTS" id="PR01210">
    <property type="entry name" value="GGTRANSPTASE"/>
</dbReference>
<dbReference type="GO" id="GO:0005886">
    <property type="term" value="C:plasma membrane"/>
    <property type="evidence" value="ECO:0007669"/>
    <property type="project" value="TreeGrafter"/>
</dbReference>
<dbReference type="Gene3D" id="1.10.246.130">
    <property type="match status" value="1"/>
</dbReference>
<dbReference type="Proteomes" id="UP000007801">
    <property type="component" value="Unassembled WGS sequence"/>
</dbReference>
<dbReference type="GO" id="GO:0006751">
    <property type="term" value="P:glutathione catabolic process"/>
    <property type="evidence" value="ECO:0007669"/>
    <property type="project" value="InterPro"/>
</dbReference>
<dbReference type="Pfam" id="PF01019">
    <property type="entry name" value="G_glu_transpept"/>
    <property type="match status" value="1"/>
</dbReference>
<dbReference type="GeneID" id="6504422"/>
<feature type="binding site" evidence="3">
    <location>
        <begin position="706"/>
        <end position="708"/>
    </location>
    <ligand>
        <name>L-glutamate</name>
        <dbReference type="ChEBI" id="CHEBI:29985"/>
    </ligand>
</feature>
<dbReference type="InterPro" id="IPR043138">
    <property type="entry name" value="GGT_lsub"/>
</dbReference>
<reference evidence="6 7" key="1">
    <citation type="journal article" date="2007" name="Nature">
        <title>Evolution of genes and genomes on the Drosophila phylogeny.</title>
        <authorList>
            <consortium name="Drosophila 12 Genomes Consortium"/>
            <person name="Clark A.G."/>
            <person name="Eisen M.B."/>
            <person name="Smith D.R."/>
            <person name="Bergman C.M."/>
            <person name="Oliver B."/>
            <person name="Markow T.A."/>
            <person name="Kaufman T.C."/>
            <person name="Kellis M."/>
            <person name="Gelbart W."/>
            <person name="Iyer V.N."/>
            <person name="Pollard D.A."/>
            <person name="Sackton T.B."/>
            <person name="Larracuente A.M."/>
            <person name="Singh N.D."/>
            <person name="Abad J.P."/>
            <person name="Abt D.N."/>
            <person name="Adryan B."/>
            <person name="Aguade M."/>
            <person name="Akashi H."/>
            <person name="Anderson W.W."/>
            <person name="Aquadro C.F."/>
            <person name="Ardell D.H."/>
            <person name="Arguello R."/>
            <person name="Artieri C.G."/>
            <person name="Barbash D.A."/>
            <person name="Barker D."/>
            <person name="Barsanti P."/>
            <person name="Batterham P."/>
            <person name="Batzoglou S."/>
            <person name="Begun D."/>
            <person name="Bhutkar A."/>
            <person name="Blanco E."/>
            <person name="Bosak S.A."/>
            <person name="Bradley R.K."/>
            <person name="Brand A.D."/>
            <person name="Brent M.R."/>
            <person name="Brooks A.N."/>
            <person name="Brown R.H."/>
            <person name="Butlin R.K."/>
            <person name="Caggese C."/>
            <person name="Calvi B.R."/>
            <person name="Bernardo de Carvalho A."/>
            <person name="Caspi A."/>
            <person name="Castrezana S."/>
            <person name="Celniker S.E."/>
            <person name="Chang J.L."/>
            <person name="Chapple C."/>
            <person name="Chatterji S."/>
            <person name="Chinwalla A."/>
            <person name="Civetta A."/>
            <person name="Clifton S.W."/>
            <person name="Comeron J.M."/>
            <person name="Costello J.C."/>
            <person name="Coyne J.A."/>
            <person name="Daub J."/>
            <person name="David R.G."/>
            <person name="Delcher A.L."/>
            <person name="Delehaunty K."/>
            <person name="Do C.B."/>
            <person name="Ebling H."/>
            <person name="Edwards K."/>
            <person name="Eickbush T."/>
            <person name="Evans J.D."/>
            <person name="Filipski A."/>
            <person name="Findeiss S."/>
            <person name="Freyhult E."/>
            <person name="Fulton L."/>
            <person name="Fulton R."/>
            <person name="Garcia A.C."/>
            <person name="Gardiner A."/>
            <person name="Garfield D.A."/>
            <person name="Garvin B.E."/>
            <person name="Gibson G."/>
            <person name="Gilbert D."/>
            <person name="Gnerre S."/>
            <person name="Godfrey J."/>
            <person name="Good R."/>
            <person name="Gotea V."/>
            <person name="Gravely B."/>
            <person name="Greenberg A.J."/>
            <person name="Griffiths-Jones S."/>
            <person name="Gross S."/>
            <person name="Guigo R."/>
            <person name="Gustafson E.A."/>
            <person name="Haerty W."/>
            <person name="Hahn M.W."/>
            <person name="Halligan D.L."/>
            <person name="Halpern A.L."/>
            <person name="Halter G.M."/>
            <person name="Han M.V."/>
            <person name="Heger A."/>
            <person name="Hillier L."/>
            <person name="Hinrichs A.S."/>
            <person name="Holmes I."/>
            <person name="Hoskins R.A."/>
            <person name="Hubisz M.J."/>
            <person name="Hultmark D."/>
            <person name="Huntley M.A."/>
            <person name="Jaffe D.B."/>
            <person name="Jagadeeshan S."/>
            <person name="Jeck W.R."/>
            <person name="Johnson J."/>
            <person name="Jones C.D."/>
            <person name="Jordan W.C."/>
            <person name="Karpen G.H."/>
            <person name="Kataoka E."/>
            <person name="Keightley P.D."/>
            <person name="Kheradpour P."/>
            <person name="Kirkness E.F."/>
            <person name="Koerich L.B."/>
            <person name="Kristiansen K."/>
            <person name="Kudrna D."/>
            <person name="Kulathinal R.J."/>
            <person name="Kumar S."/>
            <person name="Kwok R."/>
            <person name="Lander E."/>
            <person name="Langley C.H."/>
            <person name="Lapoint R."/>
            <person name="Lazzaro B.P."/>
            <person name="Lee S.J."/>
            <person name="Levesque L."/>
            <person name="Li R."/>
            <person name="Lin C.F."/>
            <person name="Lin M.F."/>
            <person name="Lindblad-Toh K."/>
            <person name="Llopart A."/>
            <person name="Long M."/>
            <person name="Low L."/>
            <person name="Lozovsky E."/>
            <person name="Lu J."/>
            <person name="Luo M."/>
            <person name="Machado C.A."/>
            <person name="Makalowski W."/>
            <person name="Marzo M."/>
            <person name="Matsuda M."/>
            <person name="Matzkin L."/>
            <person name="McAllister B."/>
            <person name="McBride C.S."/>
            <person name="McKernan B."/>
            <person name="McKernan K."/>
            <person name="Mendez-Lago M."/>
            <person name="Minx P."/>
            <person name="Mollenhauer M.U."/>
            <person name="Montooth K."/>
            <person name="Mount S.M."/>
            <person name="Mu X."/>
            <person name="Myers E."/>
            <person name="Negre B."/>
            <person name="Newfeld S."/>
            <person name="Nielsen R."/>
            <person name="Noor M.A."/>
            <person name="O'Grady P."/>
            <person name="Pachter L."/>
            <person name="Papaceit M."/>
            <person name="Parisi M.J."/>
            <person name="Parisi M."/>
            <person name="Parts L."/>
            <person name="Pedersen J.S."/>
            <person name="Pesole G."/>
            <person name="Phillippy A.M."/>
            <person name="Ponting C.P."/>
            <person name="Pop M."/>
            <person name="Porcelli D."/>
            <person name="Powell J.R."/>
            <person name="Prohaska S."/>
            <person name="Pruitt K."/>
            <person name="Puig M."/>
            <person name="Quesneville H."/>
            <person name="Ram K.R."/>
            <person name="Rand D."/>
            <person name="Rasmussen M.D."/>
            <person name="Reed L.K."/>
            <person name="Reenan R."/>
            <person name="Reily A."/>
            <person name="Remington K.A."/>
            <person name="Rieger T.T."/>
            <person name="Ritchie M.G."/>
            <person name="Robin C."/>
            <person name="Rogers Y.H."/>
            <person name="Rohde C."/>
            <person name="Rozas J."/>
            <person name="Rubenfield M.J."/>
            <person name="Ruiz A."/>
            <person name="Russo S."/>
            <person name="Salzberg S.L."/>
            <person name="Sanchez-Gracia A."/>
            <person name="Saranga D.J."/>
            <person name="Sato H."/>
            <person name="Schaeffer S.W."/>
            <person name="Schatz M.C."/>
            <person name="Schlenke T."/>
            <person name="Schwartz R."/>
            <person name="Segarra C."/>
            <person name="Singh R.S."/>
            <person name="Sirot L."/>
            <person name="Sirota M."/>
            <person name="Sisneros N.B."/>
            <person name="Smith C.D."/>
            <person name="Smith T.F."/>
            <person name="Spieth J."/>
            <person name="Stage D.E."/>
            <person name="Stark A."/>
            <person name="Stephan W."/>
            <person name="Strausberg R.L."/>
            <person name="Strempel S."/>
            <person name="Sturgill D."/>
            <person name="Sutton G."/>
            <person name="Sutton G.G."/>
            <person name="Tao W."/>
            <person name="Teichmann S."/>
            <person name="Tobari Y.N."/>
            <person name="Tomimura Y."/>
            <person name="Tsolas J.M."/>
            <person name="Valente V.L."/>
            <person name="Venter E."/>
            <person name="Venter J.C."/>
            <person name="Vicario S."/>
            <person name="Vieira F.G."/>
            <person name="Vilella A.J."/>
            <person name="Villasante A."/>
            <person name="Walenz B."/>
            <person name="Wang J."/>
            <person name="Wasserman M."/>
            <person name="Watts T."/>
            <person name="Wilson D."/>
            <person name="Wilson R.K."/>
            <person name="Wing R.A."/>
            <person name="Wolfner M.F."/>
            <person name="Wong A."/>
            <person name="Wong G.K."/>
            <person name="Wu C.I."/>
            <person name="Wu G."/>
            <person name="Yamamoto D."/>
            <person name="Yang H.P."/>
            <person name="Yang S.P."/>
            <person name="Yorke J.A."/>
            <person name="Yoshida K."/>
            <person name="Zdobnov E."/>
            <person name="Zhang P."/>
            <person name="Zhang Y."/>
            <person name="Zimin A.V."/>
            <person name="Baldwin J."/>
            <person name="Abdouelleil A."/>
            <person name="Abdulkadir J."/>
            <person name="Abebe A."/>
            <person name="Abera B."/>
            <person name="Abreu J."/>
            <person name="Acer S.C."/>
            <person name="Aftuck L."/>
            <person name="Alexander A."/>
            <person name="An P."/>
            <person name="Anderson E."/>
            <person name="Anderson S."/>
            <person name="Arachi H."/>
            <person name="Azer M."/>
            <person name="Bachantsang P."/>
            <person name="Barry A."/>
            <person name="Bayul T."/>
            <person name="Berlin A."/>
            <person name="Bessette D."/>
            <person name="Bloom T."/>
            <person name="Blye J."/>
            <person name="Boguslavskiy L."/>
            <person name="Bonnet C."/>
            <person name="Boukhgalter B."/>
            <person name="Bourzgui I."/>
            <person name="Brown A."/>
            <person name="Cahill P."/>
            <person name="Channer S."/>
            <person name="Cheshatsang Y."/>
            <person name="Chuda L."/>
            <person name="Citroen M."/>
            <person name="Collymore A."/>
            <person name="Cooke P."/>
            <person name="Costello M."/>
            <person name="D'Aco K."/>
            <person name="Daza R."/>
            <person name="De Haan G."/>
            <person name="DeGray S."/>
            <person name="DeMaso C."/>
            <person name="Dhargay N."/>
            <person name="Dooley K."/>
            <person name="Dooley E."/>
            <person name="Doricent M."/>
            <person name="Dorje P."/>
            <person name="Dorjee K."/>
            <person name="Dupes A."/>
            <person name="Elong R."/>
            <person name="Falk J."/>
            <person name="Farina A."/>
            <person name="Faro S."/>
            <person name="Ferguson D."/>
            <person name="Fisher S."/>
            <person name="Foley C.D."/>
            <person name="Franke A."/>
            <person name="Friedrich D."/>
            <person name="Gadbois L."/>
            <person name="Gearin G."/>
            <person name="Gearin C.R."/>
            <person name="Giannoukos G."/>
            <person name="Goode T."/>
            <person name="Graham J."/>
            <person name="Grandbois E."/>
            <person name="Grewal S."/>
            <person name="Gyaltsen K."/>
            <person name="Hafez N."/>
            <person name="Hagos B."/>
            <person name="Hall J."/>
            <person name="Henson C."/>
            <person name="Hollinger A."/>
            <person name="Honan T."/>
            <person name="Huard M.D."/>
            <person name="Hughes L."/>
            <person name="Hurhula B."/>
            <person name="Husby M.E."/>
            <person name="Kamat A."/>
            <person name="Kanga B."/>
            <person name="Kashin S."/>
            <person name="Khazanovich D."/>
            <person name="Kisner P."/>
            <person name="Lance K."/>
            <person name="Lara M."/>
            <person name="Lee W."/>
            <person name="Lennon N."/>
            <person name="Letendre F."/>
            <person name="LeVine R."/>
            <person name="Lipovsky A."/>
            <person name="Liu X."/>
            <person name="Liu J."/>
            <person name="Liu S."/>
            <person name="Lokyitsang T."/>
            <person name="Lokyitsang Y."/>
            <person name="Lubonja R."/>
            <person name="Lui A."/>
            <person name="MacDonald P."/>
            <person name="Magnisalis V."/>
            <person name="Maru K."/>
            <person name="Matthews C."/>
            <person name="McCusker W."/>
            <person name="McDonough S."/>
            <person name="Mehta T."/>
            <person name="Meldrim J."/>
            <person name="Meneus L."/>
            <person name="Mihai O."/>
            <person name="Mihalev A."/>
            <person name="Mihova T."/>
            <person name="Mittelman R."/>
            <person name="Mlenga V."/>
            <person name="Montmayeur A."/>
            <person name="Mulrain L."/>
            <person name="Navidi A."/>
            <person name="Naylor J."/>
            <person name="Negash T."/>
            <person name="Nguyen T."/>
            <person name="Nguyen N."/>
            <person name="Nicol R."/>
            <person name="Norbu C."/>
            <person name="Norbu N."/>
            <person name="Novod N."/>
            <person name="O'Neill B."/>
            <person name="Osman S."/>
            <person name="Markiewicz E."/>
            <person name="Oyono O.L."/>
            <person name="Patti C."/>
            <person name="Phunkhang P."/>
            <person name="Pierre F."/>
            <person name="Priest M."/>
            <person name="Raghuraman S."/>
            <person name="Rege F."/>
            <person name="Reyes R."/>
            <person name="Rise C."/>
            <person name="Rogov P."/>
            <person name="Ross K."/>
            <person name="Ryan E."/>
            <person name="Settipalli S."/>
            <person name="Shea T."/>
            <person name="Sherpa N."/>
            <person name="Shi L."/>
            <person name="Shih D."/>
            <person name="Sparrow T."/>
            <person name="Spaulding J."/>
            <person name="Stalker J."/>
            <person name="Stange-Thomann N."/>
            <person name="Stavropoulos S."/>
            <person name="Stone C."/>
            <person name="Strader C."/>
            <person name="Tesfaye S."/>
            <person name="Thomson T."/>
            <person name="Thoulutsang Y."/>
            <person name="Thoulutsang D."/>
            <person name="Topham K."/>
            <person name="Topping I."/>
            <person name="Tsamla T."/>
            <person name="Vassiliev H."/>
            <person name="Vo A."/>
            <person name="Wangchuk T."/>
            <person name="Wangdi T."/>
            <person name="Weiand M."/>
            <person name="Wilkinson J."/>
            <person name="Wilson A."/>
            <person name="Yadav S."/>
            <person name="Young G."/>
            <person name="Yu Q."/>
            <person name="Zembek L."/>
            <person name="Zhong D."/>
            <person name="Zimmer A."/>
            <person name="Zwirko Z."/>
            <person name="Jaffe D.B."/>
            <person name="Alvarez P."/>
            <person name="Brockman W."/>
            <person name="Butler J."/>
            <person name="Chin C."/>
            <person name="Gnerre S."/>
            <person name="Grabherr M."/>
            <person name="Kleber M."/>
            <person name="Mauceli E."/>
            <person name="MacCallum I."/>
        </authorList>
    </citation>
    <scope>NUCLEOTIDE SEQUENCE [LARGE SCALE GENOMIC DNA]</scope>
    <source>
        <strain evidence="7">Tucson 14024-0371.13</strain>
    </source>
</reference>
<dbReference type="SMR" id="A0A0P8ZSA6"/>
<dbReference type="Gene3D" id="3.60.20.40">
    <property type="match status" value="1"/>
</dbReference>
<sequence>MHSTACGVGASATNLSTLQSSTGGVTGSGTGAGTGSGTGTGTAAGAADAHKMVHQSNNEDAMNKIPLKSAGGLDSDEEKNGGELMQDTAAAEEARREQMRANVLAWMKKLTIVLICFIGIALISYVIISLCFSDWPKSTPNRNNSTATTLKATTKTTATPTGLVTESDADSDADAEAAAEAATSIDFGDTSTEDIAQKANNAQTEPETATTIAPAISSTTFTATTTIDSTTTTTITTTTQQPTTTTTRTTTTATTQSNPSPTLKTFTSTDEQQQQQQEQASGSDSIGNLNLLDTTTPSSEDSVPNVAASTAGTTAPPPHPGLLDQIRIDTSDQFESVLGVYQHGAVSSDNLECSKIGSNILARNGSAVDAAIAALLCNGLLTIQSLGIGGGFLMNVYSRADRHATSIDAREVAPYNVEADMFAAEPEKSHKGPLSIAVPGEVMGYHEAHSRFGKLPWADLVAPSLELCEKGYHVSQHMERALHTALPQIKEHQQYKIYLNPKTGNPHSAGTVVKPPKNLCESYQLLSDNGPLDFYNGTLAELLSQDLQDIGSIITRNDLLTYQPDVINSITMDLGEDTLYVIPPVSSGSVVAHALSILQGYNLTKDDLATEELKARTIHRITEAVKFAFARRSQLGDMHYIDAREVVSQLTNPEFGNQNRAKINDSHVLPDPMSYGAQFATNEDPEGTSHLVVLAPNGDAVSVTSSINAYFGSGLIGPRTGIVLNNGMNDFAVENNMYGLPQSQANVIDATKRPMSSQSPILLTDKSGDIRLILGAAGGSKIIPAVVEVAANVLWFQEDLRTAINAPRFYHQLLPDVLEYEDGGFSETVLHLLANRGHTLKPMSKLKGSIVTGIARNSTAIYANADYRKRGGVAGF</sequence>
<dbReference type="GO" id="GO:0103068">
    <property type="term" value="F:leukotriene C4 gamma-glutamyl transferase activity"/>
    <property type="evidence" value="ECO:0007669"/>
    <property type="project" value="UniProtKB-EC"/>
</dbReference>
<feature type="compositionally biased region" description="Low complexity" evidence="4">
    <location>
        <begin position="233"/>
        <end position="262"/>
    </location>
</feature>
<feature type="compositionally biased region" description="Gly residues" evidence="4">
    <location>
        <begin position="24"/>
        <end position="42"/>
    </location>
</feature>
<dbReference type="InterPro" id="IPR043137">
    <property type="entry name" value="GGT_ssub_C"/>
</dbReference>
<feature type="binding site" evidence="3">
    <location>
        <position position="779"/>
    </location>
    <ligand>
        <name>L-glutamate</name>
        <dbReference type="ChEBI" id="CHEBI:29985"/>
    </ligand>
</feature>
<feature type="binding site" evidence="3">
    <location>
        <begin position="756"/>
        <end position="757"/>
    </location>
    <ligand>
        <name>L-glutamate</name>
        <dbReference type="ChEBI" id="CHEBI:29985"/>
    </ligand>
</feature>
<dbReference type="InterPro" id="IPR029055">
    <property type="entry name" value="Ntn_hydrolases_N"/>
</dbReference>
<gene>
    <name evidence="6" type="primary">Dana\GF21750</name>
    <name evidence="6" type="synonym">dana_GLEANR_5656</name>
    <name evidence="6" type="ORF">GF21750</name>
</gene>
<evidence type="ECO:0000256" key="3">
    <source>
        <dbReference type="PIRSR" id="PIRSR600101-2"/>
    </source>
</evidence>
<evidence type="ECO:0000313" key="6">
    <source>
        <dbReference type="EMBL" id="KPU77366.1"/>
    </source>
</evidence>
<dbReference type="PANTHER" id="PTHR11686:SF9">
    <property type="entry name" value="RE13973P"/>
    <property type="match status" value="1"/>
</dbReference>
<keyword evidence="5" id="KW-1133">Transmembrane helix</keyword>
<feature type="region of interest" description="Disordered" evidence="4">
    <location>
        <begin position="16"/>
        <end position="81"/>
    </location>
</feature>
<keyword evidence="1" id="KW-1202">Platelet aggregation activating toxin</keyword>
<dbReference type="FunFam" id="3.60.20.40:FF:000001">
    <property type="entry name" value="Gamma-glutamyltranspeptidase 1"/>
    <property type="match status" value="1"/>
</dbReference>
<dbReference type="STRING" id="7217.A0A0P8ZSA6"/>
<dbReference type="InterPro" id="IPR000101">
    <property type="entry name" value="GGT_peptidase"/>
</dbReference>
<dbReference type="FunFam" id="1.10.246.130:FF:000001">
    <property type="entry name" value="Gamma-glutamyltransferase 5 isoform 1"/>
    <property type="match status" value="1"/>
</dbReference>
<keyword evidence="6" id="KW-0808">Transferase</keyword>
<evidence type="ECO:0000313" key="7">
    <source>
        <dbReference type="Proteomes" id="UP000007801"/>
    </source>
</evidence>
<dbReference type="EC" id="2.3.2.2" evidence="6"/>
<keyword evidence="5" id="KW-0472">Membrane</keyword>
<feature type="compositionally biased region" description="Polar residues" evidence="4">
    <location>
        <begin position="280"/>
        <end position="302"/>
    </location>
</feature>
<organism evidence="6 7">
    <name type="scientific">Drosophila ananassae</name>
    <name type="common">Fruit fly</name>
    <dbReference type="NCBI Taxonomy" id="7217"/>
    <lineage>
        <taxon>Eukaryota</taxon>
        <taxon>Metazoa</taxon>
        <taxon>Ecdysozoa</taxon>
        <taxon>Arthropoda</taxon>
        <taxon>Hexapoda</taxon>
        <taxon>Insecta</taxon>
        <taxon>Pterygota</taxon>
        <taxon>Neoptera</taxon>
        <taxon>Endopterygota</taxon>
        <taxon>Diptera</taxon>
        <taxon>Brachycera</taxon>
        <taxon>Muscomorpha</taxon>
        <taxon>Ephydroidea</taxon>
        <taxon>Drosophilidae</taxon>
        <taxon>Drosophila</taxon>
        <taxon>Sophophora</taxon>
    </lineage>
</organism>
<dbReference type="FunCoup" id="A0A0P8ZSA6">
    <property type="interactions" value="115"/>
</dbReference>
<feature type="transmembrane region" description="Helical" evidence="5">
    <location>
        <begin position="110"/>
        <end position="135"/>
    </location>
</feature>
<keyword evidence="6" id="KW-0012">Acyltransferase</keyword>
<keyword evidence="1" id="KW-0800">Toxin</keyword>
<proteinExistence type="predicted"/>
<evidence type="ECO:0000256" key="5">
    <source>
        <dbReference type="SAM" id="Phobius"/>
    </source>
</evidence>
<name>A0A0P8ZSA6_DROAN</name>
<feature type="region of interest" description="Disordered" evidence="4">
    <location>
        <begin position="233"/>
        <end position="322"/>
    </location>
</feature>
<dbReference type="InParanoid" id="A0A0P8ZSA6"/>
<keyword evidence="7" id="KW-1185">Reference proteome</keyword>
<keyword evidence="5" id="KW-0812">Transmembrane</keyword>
<accession>A0A0P8ZSA6</accession>
<dbReference type="OrthoDB" id="1081007at2759"/>
<evidence type="ECO:0000256" key="1">
    <source>
        <dbReference type="ARBA" id="ARBA00084097"/>
    </source>
</evidence>
<keyword evidence="1" id="KW-1199">Hemostasis impairing toxin</keyword>
<dbReference type="EMBL" id="CH902640">
    <property type="protein sequence ID" value="KPU77366.1"/>
    <property type="molecule type" value="Genomic_DNA"/>
</dbReference>
<evidence type="ECO:0000256" key="4">
    <source>
        <dbReference type="SAM" id="MobiDB-lite"/>
    </source>
</evidence>
<protein>
    <submittedName>
        <fullName evidence="6">Uncharacterized protein, isoform C</fullName>
        <ecNumber evidence="6">2.3.2.2</ecNumber>
    </submittedName>
</protein>
<feature type="active site" description="Nucleophile" evidence="2">
    <location>
        <position position="688"/>
    </location>
</feature>
<evidence type="ECO:0000256" key="2">
    <source>
        <dbReference type="PIRSR" id="PIRSR600101-1"/>
    </source>
</evidence>
<dbReference type="GO" id="GO:0036374">
    <property type="term" value="F:glutathione hydrolase activity"/>
    <property type="evidence" value="ECO:0007669"/>
    <property type="project" value="InterPro"/>
</dbReference>
<dbReference type="SUPFAM" id="SSF56235">
    <property type="entry name" value="N-terminal nucleophile aminohydrolases (Ntn hydrolases)"/>
    <property type="match status" value="1"/>
</dbReference>
<feature type="binding site" evidence="3">
    <location>
        <position position="730"/>
    </location>
    <ligand>
        <name>L-glutamate</name>
        <dbReference type="ChEBI" id="CHEBI:29985"/>
    </ligand>
</feature>
<dbReference type="AlphaFoldDB" id="A0A0P8ZSA6"/>
<dbReference type="PANTHER" id="PTHR11686">
    <property type="entry name" value="GAMMA GLUTAMYL TRANSPEPTIDASE"/>
    <property type="match status" value="1"/>
</dbReference>
<feature type="binding site" evidence="3">
    <location>
        <position position="410"/>
    </location>
    <ligand>
        <name>L-glutamate</name>
        <dbReference type="ChEBI" id="CHEBI:29985"/>
    </ligand>
</feature>